<dbReference type="EMBL" id="KQ086893">
    <property type="protein sequence ID" value="KLO03905.1"/>
    <property type="molecule type" value="Genomic_DNA"/>
</dbReference>
<proteinExistence type="predicted"/>
<evidence type="ECO:0000313" key="1">
    <source>
        <dbReference type="EMBL" id="KLO03905.1"/>
    </source>
</evidence>
<dbReference type="InParanoid" id="A0A0H2QWI7"/>
<evidence type="ECO:0000313" key="2">
    <source>
        <dbReference type="Proteomes" id="UP000053477"/>
    </source>
</evidence>
<gene>
    <name evidence="1" type="ORF">SCHPADRAFT_948193</name>
</gene>
<dbReference type="Proteomes" id="UP000053477">
    <property type="component" value="Unassembled WGS sequence"/>
</dbReference>
<organism evidence="1 2">
    <name type="scientific">Schizopora paradoxa</name>
    <dbReference type="NCBI Taxonomy" id="27342"/>
    <lineage>
        <taxon>Eukaryota</taxon>
        <taxon>Fungi</taxon>
        <taxon>Dikarya</taxon>
        <taxon>Basidiomycota</taxon>
        <taxon>Agaricomycotina</taxon>
        <taxon>Agaricomycetes</taxon>
        <taxon>Hymenochaetales</taxon>
        <taxon>Schizoporaceae</taxon>
        <taxon>Schizopora</taxon>
    </lineage>
</organism>
<keyword evidence="2" id="KW-1185">Reference proteome</keyword>
<sequence length="145" mass="15975">MAFGILVHDRGTWRGQLSSSFTIVIVSLSAHSYLQAGGTRRIKLSDGSFFVDDGLLMPTSALRSNERLTSSLTSVSRLQTDAPDVRLTWCVPFTRLSSVFLIVIIDLSPLEELKTKINTRSALCDFRCKMLWLLSPPGSSTIPPS</sequence>
<reference evidence="1 2" key="1">
    <citation type="submission" date="2015-04" db="EMBL/GenBank/DDBJ databases">
        <title>Complete genome sequence of Schizopora paradoxa KUC8140, a cosmopolitan wood degrader in East Asia.</title>
        <authorList>
            <consortium name="DOE Joint Genome Institute"/>
            <person name="Min B."/>
            <person name="Park H."/>
            <person name="Jang Y."/>
            <person name="Kim J.-J."/>
            <person name="Kim K.H."/>
            <person name="Pangilinan J."/>
            <person name="Lipzen A."/>
            <person name="Riley R."/>
            <person name="Grigoriev I.V."/>
            <person name="Spatafora J.W."/>
            <person name="Choi I.-G."/>
        </authorList>
    </citation>
    <scope>NUCLEOTIDE SEQUENCE [LARGE SCALE GENOMIC DNA]</scope>
    <source>
        <strain evidence="1 2">KUC8140</strain>
    </source>
</reference>
<dbReference type="AlphaFoldDB" id="A0A0H2QWI7"/>
<accession>A0A0H2QWI7</accession>
<protein>
    <submittedName>
        <fullName evidence="1">Uncharacterized protein</fullName>
    </submittedName>
</protein>
<name>A0A0H2QWI7_9AGAM</name>